<dbReference type="PANTHER" id="PTHR36434:SF1">
    <property type="entry name" value="MEMBRANE PROTEASE YUGP-RELATED"/>
    <property type="match status" value="1"/>
</dbReference>
<dbReference type="InterPro" id="IPR007395">
    <property type="entry name" value="Zn_peptidase_2"/>
</dbReference>
<reference evidence="2" key="1">
    <citation type="submission" date="2016-04" db="EMBL/GenBank/DDBJ databases">
        <authorList>
            <person name="Tabuchi Yagui T.R."/>
        </authorList>
    </citation>
    <scope>NUCLEOTIDE SEQUENCE [LARGE SCALE GENOMIC DNA]</scope>
    <source>
        <strain evidence="2">NIES-26</strain>
    </source>
</reference>
<comment type="caution">
    <text evidence="2">The sequence shown here is derived from an EMBL/GenBank/DDBJ whole genome shotgun (WGS) entry which is preliminary data.</text>
</comment>
<keyword evidence="3" id="KW-1185">Reference proteome</keyword>
<feature type="transmembrane region" description="Helical" evidence="1">
    <location>
        <begin position="129"/>
        <end position="146"/>
    </location>
</feature>
<gene>
    <name evidence="2" type="ORF">A6770_29265</name>
</gene>
<organism evidence="2 3">
    <name type="scientific">Nostoc minutum NIES-26</name>
    <dbReference type="NCBI Taxonomy" id="1844469"/>
    <lineage>
        <taxon>Bacteria</taxon>
        <taxon>Bacillati</taxon>
        <taxon>Cyanobacteriota</taxon>
        <taxon>Cyanophyceae</taxon>
        <taxon>Nostocales</taxon>
        <taxon>Nostocaceae</taxon>
        <taxon>Nostoc</taxon>
    </lineage>
</organism>
<dbReference type="Pfam" id="PF04298">
    <property type="entry name" value="Zn_peptidase_2"/>
    <property type="match status" value="1"/>
</dbReference>
<dbReference type="PANTHER" id="PTHR36434">
    <property type="entry name" value="MEMBRANE PROTEASE YUGP-RELATED"/>
    <property type="match status" value="1"/>
</dbReference>
<feature type="transmembrane region" description="Helical" evidence="1">
    <location>
        <begin position="6"/>
        <end position="25"/>
    </location>
</feature>
<evidence type="ECO:0008006" key="4">
    <source>
        <dbReference type="Google" id="ProtNLM"/>
    </source>
</evidence>
<keyword evidence="1" id="KW-0472">Membrane</keyword>
<evidence type="ECO:0000313" key="3">
    <source>
        <dbReference type="Proteomes" id="UP000252107"/>
    </source>
</evidence>
<protein>
    <recommendedName>
        <fullName evidence="4">Peptidase</fullName>
    </recommendedName>
</protein>
<feature type="transmembrane region" description="Helical" evidence="1">
    <location>
        <begin position="209"/>
        <end position="229"/>
    </location>
</feature>
<keyword evidence="1" id="KW-1133">Transmembrane helix</keyword>
<name>A0A367QF75_9NOSO</name>
<sequence length="238" mass="28061">MLTVLIYIFSVLSLPFGVVSLLLWYKHRQWRRKLEPKFNQSTFCRRSGSEIVRTILDANQLNELPVLQGLHSKDNFFSPTQGKHGKVYLSPEHYNYQSLRTLAVAAHECGHAINFYFKQKVSYLKISQIAYIIFYIFLVSVVFTLRLFKINIWLYFISFFPYLVSIVFRLLEENKATYQGVKMLEKYNLIINEEKDFVKQYLNSNFLDYVYKSLFGIFGWNVGMVLVIINNISLLAKK</sequence>
<dbReference type="AlphaFoldDB" id="A0A367QF75"/>
<accession>A0A367QF75</accession>
<feature type="transmembrane region" description="Helical" evidence="1">
    <location>
        <begin position="152"/>
        <end position="171"/>
    </location>
</feature>
<evidence type="ECO:0000313" key="2">
    <source>
        <dbReference type="EMBL" id="RCJ22857.1"/>
    </source>
</evidence>
<dbReference type="Proteomes" id="UP000252107">
    <property type="component" value="Unassembled WGS sequence"/>
</dbReference>
<dbReference type="EMBL" id="LXQD01000323">
    <property type="protein sequence ID" value="RCJ22857.1"/>
    <property type="molecule type" value="Genomic_DNA"/>
</dbReference>
<evidence type="ECO:0000256" key="1">
    <source>
        <dbReference type="SAM" id="Phobius"/>
    </source>
</evidence>
<keyword evidence="1" id="KW-0812">Transmembrane</keyword>
<proteinExistence type="predicted"/>